<dbReference type="EMBL" id="CP070496">
    <property type="protein sequence ID" value="QSB06272.1"/>
    <property type="molecule type" value="Genomic_DNA"/>
</dbReference>
<name>A0A895XRD1_9ACTN</name>
<reference evidence="1" key="1">
    <citation type="submission" date="2021-02" db="EMBL/GenBank/DDBJ databases">
        <title>Natronoglycomyces albus gen. nov., sp. nov, a haloalkaliphilic actinobacterium from a soda solonchak soil.</title>
        <authorList>
            <person name="Sorokin D.Y."/>
            <person name="Khijniak T.V."/>
            <person name="Zakharycheva A.P."/>
            <person name="Boueva O.V."/>
            <person name="Ariskina E.V."/>
            <person name="Hahnke R.L."/>
            <person name="Bunk B."/>
            <person name="Sproer C."/>
            <person name="Schumann P."/>
            <person name="Evtushenko L.I."/>
            <person name="Kublanov I.V."/>
        </authorList>
    </citation>
    <scope>NUCLEOTIDE SEQUENCE</scope>
    <source>
        <strain evidence="1">DSM 106290</strain>
    </source>
</reference>
<sequence>MAAGNSTATQAEPDVTDGPFEVKELLRIDQALTAADANGRGLKFSVYVGPLHDPVRGAAEAMHDQLEDPDHSILIAISPQQRQLEVVTGKAARERVPDRQVSLAVFSMEASFGAGNLAEGIVTGLRMLGEQAAHN</sequence>
<dbReference type="Proteomes" id="UP000662939">
    <property type="component" value="Chromosome"/>
</dbReference>
<dbReference type="Pfam" id="PF17174">
    <property type="entry name" value="DUF5130"/>
    <property type="match status" value="1"/>
</dbReference>
<keyword evidence="2" id="KW-1185">Reference proteome</keyword>
<gene>
    <name evidence="1" type="ORF">JQS30_05020</name>
</gene>
<dbReference type="InterPro" id="IPR033437">
    <property type="entry name" value="DUF5130"/>
</dbReference>
<evidence type="ECO:0000313" key="1">
    <source>
        <dbReference type="EMBL" id="QSB06272.1"/>
    </source>
</evidence>
<protein>
    <submittedName>
        <fullName evidence="1">DUF5130 family protein</fullName>
    </submittedName>
</protein>
<proteinExistence type="predicted"/>
<dbReference type="Gene3D" id="3.10.310.50">
    <property type="match status" value="1"/>
</dbReference>
<dbReference type="RefSeq" id="WP_213172281.1">
    <property type="nucleotide sequence ID" value="NZ_CP070496.1"/>
</dbReference>
<organism evidence="1 2">
    <name type="scientific">Natronoglycomyces albus</name>
    <dbReference type="NCBI Taxonomy" id="2811108"/>
    <lineage>
        <taxon>Bacteria</taxon>
        <taxon>Bacillati</taxon>
        <taxon>Actinomycetota</taxon>
        <taxon>Actinomycetes</taxon>
        <taxon>Glycomycetales</taxon>
        <taxon>Glycomycetaceae</taxon>
        <taxon>Natronoglycomyces</taxon>
    </lineage>
</organism>
<dbReference type="AlphaFoldDB" id="A0A895XRD1"/>
<dbReference type="KEGG" id="nav:JQS30_05020"/>
<evidence type="ECO:0000313" key="2">
    <source>
        <dbReference type="Proteomes" id="UP000662939"/>
    </source>
</evidence>
<accession>A0A895XRD1</accession>